<dbReference type="SUPFAM" id="SSF55874">
    <property type="entry name" value="ATPase domain of HSP90 chaperone/DNA topoisomerase II/histidine kinase"/>
    <property type="match status" value="1"/>
</dbReference>
<dbReference type="EC" id="2.7.13.3" evidence="3"/>
<evidence type="ECO:0000256" key="3">
    <source>
        <dbReference type="ARBA" id="ARBA00012438"/>
    </source>
</evidence>
<name>A0A1I7MUF2_9HYPH</name>
<dbReference type="PANTHER" id="PTHR45436">
    <property type="entry name" value="SENSOR HISTIDINE KINASE YKOH"/>
    <property type="match status" value="1"/>
</dbReference>
<dbReference type="SMART" id="SM00387">
    <property type="entry name" value="HATPase_c"/>
    <property type="match status" value="1"/>
</dbReference>
<evidence type="ECO:0000256" key="9">
    <source>
        <dbReference type="ARBA" id="ARBA00023012"/>
    </source>
</evidence>
<dbReference type="InterPro" id="IPR003594">
    <property type="entry name" value="HATPase_dom"/>
</dbReference>
<dbReference type="InterPro" id="IPR003660">
    <property type="entry name" value="HAMP_dom"/>
</dbReference>
<dbReference type="PANTHER" id="PTHR45436:SF8">
    <property type="entry name" value="HISTIDINE KINASE"/>
    <property type="match status" value="1"/>
</dbReference>
<evidence type="ECO:0000256" key="6">
    <source>
        <dbReference type="ARBA" id="ARBA00022692"/>
    </source>
</evidence>
<keyword evidence="15" id="KW-1185">Reference proteome</keyword>
<dbReference type="PROSITE" id="PS50109">
    <property type="entry name" value="HIS_KIN"/>
    <property type="match status" value="1"/>
</dbReference>
<evidence type="ECO:0000256" key="1">
    <source>
        <dbReference type="ARBA" id="ARBA00000085"/>
    </source>
</evidence>
<organism evidence="14 15">
    <name type="scientific">Hyphomicrobium facile</name>
    <dbReference type="NCBI Taxonomy" id="51670"/>
    <lineage>
        <taxon>Bacteria</taxon>
        <taxon>Pseudomonadati</taxon>
        <taxon>Pseudomonadota</taxon>
        <taxon>Alphaproteobacteria</taxon>
        <taxon>Hyphomicrobiales</taxon>
        <taxon>Hyphomicrobiaceae</taxon>
        <taxon>Hyphomicrobium</taxon>
    </lineage>
</organism>
<dbReference type="Proteomes" id="UP000199423">
    <property type="component" value="Unassembled WGS sequence"/>
</dbReference>
<dbReference type="Pfam" id="PF02518">
    <property type="entry name" value="HATPase_c"/>
    <property type="match status" value="1"/>
</dbReference>
<dbReference type="GO" id="GO:0000155">
    <property type="term" value="F:phosphorelay sensor kinase activity"/>
    <property type="evidence" value="ECO:0007669"/>
    <property type="project" value="InterPro"/>
</dbReference>
<dbReference type="SMART" id="SM00388">
    <property type="entry name" value="HisKA"/>
    <property type="match status" value="1"/>
</dbReference>
<comment type="catalytic activity">
    <reaction evidence="1">
        <text>ATP + protein L-histidine = ADP + protein N-phospho-L-histidine.</text>
        <dbReference type="EC" id="2.7.13.3"/>
    </reaction>
</comment>
<evidence type="ECO:0000256" key="8">
    <source>
        <dbReference type="ARBA" id="ARBA00022989"/>
    </source>
</evidence>
<keyword evidence="7 14" id="KW-0418">Kinase</keyword>
<keyword evidence="10 11" id="KW-0472">Membrane</keyword>
<dbReference type="EMBL" id="FPCH01000001">
    <property type="protein sequence ID" value="SFV26039.1"/>
    <property type="molecule type" value="Genomic_DNA"/>
</dbReference>
<protein>
    <recommendedName>
        <fullName evidence="3">histidine kinase</fullName>
        <ecNumber evidence="3">2.7.13.3</ecNumber>
    </recommendedName>
</protein>
<dbReference type="Gene3D" id="1.10.287.130">
    <property type="match status" value="1"/>
</dbReference>
<dbReference type="RefSeq" id="WP_244531022.1">
    <property type="nucleotide sequence ID" value="NZ_FPCH01000001.1"/>
</dbReference>
<dbReference type="InterPro" id="IPR036097">
    <property type="entry name" value="HisK_dim/P_sf"/>
</dbReference>
<keyword evidence="8 11" id="KW-1133">Transmembrane helix</keyword>
<evidence type="ECO:0000256" key="4">
    <source>
        <dbReference type="ARBA" id="ARBA00022553"/>
    </source>
</evidence>
<evidence type="ECO:0000313" key="15">
    <source>
        <dbReference type="Proteomes" id="UP000199423"/>
    </source>
</evidence>
<dbReference type="PROSITE" id="PS50885">
    <property type="entry name" value="HAMP"/>
    <property type="match status" value="1"/>
</dbReference>
<dbReference type="Gene3D" id="6.10.340.10">
    <property type="match status" value="1"/>
</dbReference>
<keyword evidence="5" id="KW-0808">Transferase</keyword>
<dbReference type="SMART" id="SM00304">
    <property type="entry name" value="HAMP"/>
    <property type="match status" value="1"/>
</dbReference>
<feature type="domain" description="Histidine kinase" evidence="12">
    <location>
        <begin position="248"/>
        <end position="463"/>
    </location>
</feature>
<keyword evidence="4" id="KW-0597">Phosphoprotein</keyword>
<feature type="domain" description="HAMP" evidence="13">
    <location>
        <begin position="187"/>
        <end position="240"/>
    </location>
</feature>
<evidence type="ECO:0000256" key="7">
    <source>
        <dbReference type="ARBA" id="ARBA00022777"/>
    </source>
</evidence>
<dbReference type="InterPro" id="IPR050428">
    <property type="entry name" value="TCS_sensor_his_kinase"/>
</dbReference>
<dbReference type="STRING" id="51670.SAMN04488557_0299"/>
<evidence type="ECO:0000259" key="13">
    <source>
        <dbReference type="PROSITE" id="PS50885"/>
    </source>
</evidence>
<evidence type="ECO:0000256" key="10">
    <source>
        <dbReference type="ARBA" id="ARBA00023136"/>
    </source>
</evidence>
<evidence type="ECO:0000313" key="14">
    <source>
        <dbReference type="EMBL" id="SFV26039.1"/>
    </source>
</evidence>
<reference evidence="15" key="1">
    <citation type="submission" date="2016-10" db="EMBL/GenBank/DDBJ databases">
        <authorList>
            <person name="Varghese N."/>
            <person name="Submissions S."/>
        </authorList>
    </citation>
    <scope>NUCLEOTIDE SEQUENCE [LARGE SCALE GENOMIC DNA]</scope>
    <source>
        <strain evidence="15">DSM 1565</strain>
    </source>
</reference>
<evidence type="ECO:0000256" key="2">
    <source>
        <dbReference type="ARBA" id="ARBA00004370"/>
    </source>
</evidence>
<gene>
    <name evidence="14" type="ORF">SAMN04488557_0299</name>
</gene>
<dbReference type="InterPro" id="IPR004358">
    <property type="entry name" value="Sig_transdc_His_kin-like_C"/>
</dbReference>
<dbReference type="Pfam" id="PF00672">
    <property type="entry name" value="HAMP"/>
    <property type="match status" value="1"/>
</dbReference>
<dbReference type="PRINTS" id="PR00344">
    <property type="entry name" value="BCTRLSENSOR"/>
</dbReference>
<sequence>MISRHKLTQRTAFRLAGVVAAIITLTNVVIFAILFLVISEQLGLHLKAHVDEVRETLVDVQGNESDGFRELAETVGRHTLVAQSDEDIYLLTDESGKYIAGNVKSLERFDGWRTIPWENLQLIGQWSSPRASDAVIGTWTPVKGGYLFVGDGNGDIKDAQKLLLTGLLWGIGLSVICALCGGYLIGLKTQRRVEEMEQVLDAVASGEFNRRIPRNAASDDIDHVAALINVTLDRLQKLIGNLKQVSVDIAHDLRTPISRMRQKLEVVRSGPATIDTYKAAVDESLGEIDSIADTFDALLRISEIEAGARRMKFVDVELNGLLANIIDALEAVAEERQHRLRVLGGAGSPVTVRGDRRLLNQLFVNLIENAILHCPPASDIEVELAGDTPQPIVRVRDTGPGIPAEEREKVFRRLYRLEKSRTTRGSGLGLSLVAAIAELHSAKVTLADNKPGLVAEIMFDQAPRVG</sequence>
<dbReference type="AlphaFoldDB" id="A0A1I7MUF2"/>
<comment type="subcellular location">
    <subcellularLocation>
        <location evidence="2">Membrane</location>
    </subcellularLocation>
</comment>
<dbReference type="GO" id="GO:0005886">
    <property type="term" value="C:plasma membrane"/>
    <property type="evidence" value="ECO:0007669"/>
    <property type="project" value="TreeGrafter"/>
</dbReference>
<dbReference type="CDD" id="cd00082">
    <property type="entry name" value="HisKA"/>
    <property type="match status" value="1"/>
</dbReference>
<dbReference type="InterPro" id="IPR003661">
    <property type="entry name" value="HisK_dim/P_dom"/>
</dbReference>
<evidence type="ECO:0000259" key="12">
    <source>
        <dbReference type="PROSITE" id="PS50109"/>
    </source>
</evidence>
<evidence type="ECO:0000256" key="5">
    <source>
        <dbReference type="ARBA" id="ARBA00022679"/>
    </source>
</evidence>
<dbReference type="SUPFAM" id="SSF47384">
    <property type="entry name" value="Homodimeric domain of signal transducing histidine kinase"/>
    <property type="match status" value="1"/>
</dbReference>
<dbReference type="InterPro" id="IPR036890">
    <property type="entry name" value="HATPase_C_sf"/>
</dbReference>
<keyword evidence="9" id="KW-0902">Two-component regulatory system</keyword>
<dbReference type="Gene3D" id="3.30.565.10">
    <property type="entry name" value="Histidine kinase-like ATPase, C-terminal domain"/>
    <property type="match status" value="1"/>
</dbReference>
<accession>A0A1I7MUF2</accession>
<feature type="transmembrane region" description="Helical" evidence="11">
    <location>
        <begin position="167"/>
        <end position="186"/>
    </location>
</feature>
<keyword evidence="6 11" id="KW-0812">Transmembrane</keyword>
<evidence type="ECO:0000256" key="11">
    <source>
        <dbReference type="SAM" id="Phobius"/>
    </source>
</evidence>
<dbReference type="InterPro" id="IPR005467">
    <property type="entry name" value="His_kinase_dom"/>
</dbReference>
<feature type="transmembrane region" description="Helical" evidence="11">
    <location>
        <begin position="12"/>
        <end position="38"/>
    </location>
</feature>
<proteinExistence type="predicted"/>